<dbReference type="Proteomes" id="UP000322080">
    <property type="component" value="Unassembled WGS sequence"/>
</dbReference>
<dbReference type="Pfam" id="PF06676">
    <property type="entry name" value="DUF1178"/>
    <property type="match status" value="1"/>
</dbReference>
<gene>
    <name evidence="1" type="ORF">FVF75_08930</name>
</gene>
<organism evidence="1 2">
    <name type="scientific">Maritimibacter fusiformis</name>
    <dbReference type="NCBI Taxonomy" id="2603819"/>
    <lineage>
        <taxon>Bacteria</taxon>
        <taxon>Pseudomonadati</taxon>
        <taxon>Pseudomonadota</taxon>
        <taxon>Alphaproteobacteria</taxon>
        <taxon>Rhodobacterales</taxon>
        <taxon>Roseobacteraceae</taxon>
        <taxon>Maritimibacter</taxon>
    </lineage>
</organism>
<name>A0A5D0RL45_9RHOB</name>
<reference evidence="1 2" key="1">
    <citation type="submission" date="2019-08" db="EMBL/GenBank/DDBJ databases">
        <title>Identification of a novel species of the genus Boseongicola.</title>
        <authorList>
            <person name="Zhang X.-Q."/>
        </authorList>
    </citation>
    <scope>NUCLEOTIDE SEQUENCE [LARGE SCALE GENOMIC DNA]</scope>
    <source>
        <strain evidence="1 2">HY14</strain>
    </source>
</reference>
<dbReference type="EMBL" id="VSIY01000006">
    <property type="protein sequence ID" value="TYB81244.1"/>
    <property type="molecule type" value="Genomic_DNA"/>
</dbReference>
<protein>
    <submittedName>
        <fullName evidence="1">DUF1178 family protein</fullName>
    </submittedName>
</protein>
<proteinExistence type="predicted"/>
<keyword evidence="2" id="KW-1185">Reference proteome</keyword>
<dbReference type="RefSeq" id="WP_148377638.1">
    <property type="nucleotide sequence ID" value="NZ_VSIY01000006.1"/>
</dbReference>
<sequence>MIRYTLQCPDGHRFESWFQNAAAYESLAAGGHLSCPDCGAVKVEKSLMAPPVRAARKAAAAPSDTPETELARLKARIEAESDYVGTGFVKEARAIHDGEAPRRPIHGEARPAEAIRLIEDGIPVAPLPFIPTRKTN</sequence>
<dbReference type="PIRSF" id="PIRSF032131">
    <property type="entry name" value="UCP032131"/>
    <property type="match status" value="1"/>
</dbReference>
<evidence type="ECO:0000313" key="1">
    <source>
        <dbReference type="EMBL" id="TYB81244.1"/>
    </source>
</evidence>
<accession>A0A5D0RL45</accession>
<evidence type="ECO:0000313" key="2">
    <source>
        <dbReference type="Proteomes" id="UP000322080"/>
    </source>
</evidence>
<dbReference type="AlphaFoldDB" id="A0A5D0RL45"/>
<dbReference type="InterPro" id="IPR009562">
    <property type="entry name" value="DUF1178"/>
</dbReference>
<comment type="caution">
    <text evidence="1">The sequence shown here is derived from an EMBL/GenBank/DDBJ whole genome shotgun (WGS) entry which is preliminary data.</text>
</comment>